<dbReference type="EMBL" id="CP120992">
    <property type="protein sequence ID" value="WLQ44031.1"/>
    <property type="molecule type" value="Genomic_DNA"/>
</dbReference>
<dbReference type="Proteomes" id="UP001229952">
    <property type="component" value="Chromosome"/>
</dbReference>
<proteinExistence type="predicted"/>
<keyword evidence="2" id="KW-1185">Reference proteome</keyword>
<gene>
    <name evidence="1" type="ORF">P8A22_31415</name>
</gene>
<dbReference type="RefSeq" id="WP_306091431.1">
    <property type="nucleotide sequence ID" value="NZ_CP120992.1"/>
</dbReference>
<evidence type="ECO:0000313" key="1">
    <source>
        <dbReference type="EMBL" id="WLQ44031.1"/>
    </source>
</evidence>
<accession>A0ABY9IAV8</accession>
<evidence type="ECO:0000313" key="2">
    <source>
        <dbReference type="Proteomes" id="UP001229952"/>
    </source>
</evidence>
<name>A0ABY9IAV8_9ACTN</name>
<reference evidence="1 2" key="1">
    <citation type="submission" date="2023-03" db="EMBL/GenBank/DDBJ databases">
        <title>Isolation and description of six Streptomyces strains from soil environments, able to metabolize different microbial glucans.</title>
        <authorList>
            <person name="Widen T."/>
            <person name="Larsbrink J."/>
        </authorList>
    </citation>
    <scope>NUCLEOTIDE SEQUENCE [LARGE SCALE GENOMIC DNA]</scope>
    <source>
        <strain evidence="1 2">Mut2</strain>
    </source>
</reference>
<sequence length="53" mass="6121">MNPAWPQHPSQVRRSEKQDLALNEDLWLDFLNRLDGAYVNERQLDDAAVVLTA</sequence>
<protein>
    <submittedName>
        <fullName evidence="1">Uncharacterized protein</fullName>
    </submittedName>
</protein>
<organism evidence="1 2">
    <name type="scientific">Streptomyces laculatispora</name>
    <dbReference type="NCBI Taxonomy" id="887464"/>
    <lineage>
        <taxon>Bacteria</taxon>
        <taxon>Bacillati</taxon>
        <taxon>Actinomycetota</taxon>
        <taxon>Actinomycetes</taxon>
        <taxon>Kitasatosporales</taxon>
        <taxon>Streptomycetaceae</taxon>
        <taxon>Streptomyces</taxon>
    </lineage>
</organism>